<accession>A0A9P8P1T7</accession>
<evidence type="ECO:0000313" key="1">
    <source>
        <dbReference type="EMBL" id="KAH3663607.1"/>
    </source>
</evidence>
<name>A0A9P8P1T7_9ASCO</name>
<organism evidence="1 2">
    <name type="scientific">Ogataea philodendri</name>
    <dbReference type="NCBI Taxonomy" id="1378263"/>
    <lineage>
        <taxon>Eukaryota</taxon>
        <taxon>Fungi</taxon>
        <taxon>Dikarya</taxon>
        <taxon>Ascomycota</taxon>
        <taxon>Saccharomycotina</taxon>
        <taxon>Pichiomycetes</taxon>
        <taxon>Pichiales</taxon>
        <taxon>Pichiaceae</taxon>
        <taxon>Ogataea</taxon>
    </lineage>
</organism>
<keyword evidence="2" id="KW-1185">Reference proteome</keyword>
<reference evidence="1" key="2">
    <citation type="submission" date="2021-01" db="EMBL/GenBank/DDBJ databases">
        <authorList>
            <person name="Schikora-Tamarit M.A."/>
        </authorList>
    </citation>
    <scope>NUCLEOTIDE SEQUENCE</scope>
    <source>
        <strain evidence="1">CBS6075</strain>
    </source>
</reference>
<dbReference type="GeneID" id="70236972"/>
<comment type="caution">
    <text evidence="1">The sequence shown here is derived from an EMBL/GenBank/DDBJ whole genome shotgun (WGS) entry which is preliminary data.</text>
</comment>
<dbReference type="RefSeq" id="XP_046059943.1">
    <property type="nucleotide sequence ID" value="XM_046206149.1"/>
</dbReference>
<sequence length="123" mass="13584">MIPAFSYAISGNVEPSSASWSSPILVIPVQMIFSGARTLVASRRPPKPVSKTATSTPVLLNSFKAVQVSNSNSEQLMLYWALMLCTWASVAKNASLYTWRSFTCTESHRSSRWGELKRPFAIP</sequence>
<protein>
    <submittedName>
        <fullName evidence="1">Uncharacterized protein</fullName>
    </submittedName>
</protein>
<dbReference type="EMBL" id="JAEUBE010000366">
    <property type="protein sequence ID" value="KAH3663607.1"/>
    <property type="molecule type" value="Genomic_DNA"/>
</dbReference>
<dbReference type="AlphaFoldDB" id="A0A9P8P1T7"/>
<evidence type="ECO:0000313" key="2">
    <source>
        <dbReference type="Proteomes" id="UP000769157"/>
    </source>
</evidence>
<dbReference type="Proteomes" id="UP000769157">
    <property type="component" value="Unassembled WGS sequence"/>
</dbReference>
<gene>
    <name evidence="1" type="ORF">OGAPHI_005008</name>
</gene>
<proteinExistence type="predicted"/>
<reference evidence="1" key="1">
    <citation type="journal article" date="2021" name="Open Biol.">
        <title>Shared evolutionary footprints suggest mitochondrial oxidative damage underlies multiple complex I losses in fungi.</title>
        <authorList>
            <person name="Schikora-Tamarit M.A."/>
            <person name="Marcet-Houben M."/>
            <person name="Nosek J."/>
            <person name="Gabaldon T."/>
        </authorList>
    </citation>
    <scope>NUCLEOTIDE SEQUENCE</scope>
    <source>
        <strain evidence="1">CBS6075</strain>
    </source>
</reference>